<sequence length="70" mass="8233">MNINTTCIVLINDALTHLYAQLVYLGVIAWDNLKSTHESSMWFHISKHEMYLQRNWNLLLSSQLALHHCH</sequence>
<gene>
    <name evidence="1" type="ORF">L1987_81820</name>
</gene>
<comment type="caution">
    <text evidence="1">The sequence shown here is derived from an EMBL/GenBank/DDBJ whole genome shotgun (WGS) entry which is preliminary data.</text>
</comment>
<protein>
    <submittedName>
        <fullName evidence="1">Uncharacterized protein</fullName>
    </submittedName>
</protein>
<reference evidence="2" key="1">
    <citation type="journal article" date="2022" name="Mol. Ecol. Resour.">
        <title>The genomes of chicory, endive, great burdock and yacon provide insights into Asteraceae palaeo-polyploidization history and plant inulin production.</title>
        <authorList>
            <person name="Fan W."/>
            <person name="Wang S."/>
            <person name="Wang H."/>
            <person name="Wang A."/>
            <person name="Jiang F."/>
            <person name="Liu H."/>
            <person name="Zhao H."/>
            <person name="Xu D."/>
            <person name="Zhang Y."/>
        </authorList>
    </citation>
    <scope>NUCLEOTIDE SEQUENCE [LARGE SCALE GENOMIC DNA]</scope>
    <source>
        <strain evidence="2">cv. Yunnan</strain>
    </source>
</reference>
<proteinExistence type="predicted"/>
<dbReference type="EMBL" id="CM042044">
    <property type="protein sequence ID" value="KAI3688112.1"/>
    <property type="molecule type" value="Genomic_DNA"/>
</dbReference>
<accession>A0ACB8YRH3</accession>
<reference evidence="1 2" key="2">
    <citation type="journal article" date="2022" name="Mol. Ecol. Resour.">
        <title>The genomes of chicory, endive, great burdock and yacon provide insights into Asteraceae paleo-polyploidization history and plant inulin production.</title>
        <authorList>
            <person name="Fan W."/>
            <person name="Wang S."/>
            <person name="Wang H."/>
            <person name="Wang A."/>
            <person name="Jiang F."/>
            <person name="Liu H."/>
            <person name="Zhao H."/>
            <person name="Xu D."/>
            <person name="Zhang Y."/>
        </authorList>
    </citation>
    <scope>NUCLEOTIDE SEQUENCE [LARGE SCALE GENOMIC DNA]</scope>
    <source>
        <strain evidence="2">cv. Yunnan</strain>
        <tissue evidence="1">Leaves</tissue>
    </source>
</reference>
<evidence type="ECO:0000313" key="1">
    <source>
        <dbReference type="EMBL" id="KAI3688112.1"/>
    </source>
</evidence>
<dbReference type="Proteomes" id="UP001056120">
    <property type="component" value="Linkage Group LG27"/>
</dbReference>
<name>A0ACB8YRH3_9ASTR</name>
<organism evidence="1 2">
    <name type="scientific">Smallanthus sonchifolius</name>
    <dbReference type="NCBI Taxonomy" id="185202"/>
    <lineage>
        <taxon>Eukaryota</taxon>
        <taxon>Viridiplantae</taxon>
        <taxon>Streptophyta</taxon>
        <taxon>Embryophyta</taxon>
        <taxon>Tracheophyta</taxon>
        <taxon>Spermatophyta</taxon>
        <taxon>Magnoliopsida</taxon>
        <taxon>eudicotyledons</taxon>
        <taxon>Gunneridae</taxon>
        <taxon>Pentapetalae</taxon>
        <taxon>asterids</taxon>
        <taxon>campanulids</taxon>
        <taxon>Asterales</taxon>
        <taxon>Asteraceae</taxon>
        <taxon>Asteroideae</taxon>
        <taxon>Heliantheae alliance</taxon>
        <taxon>Millerieae</taxon>
        <taxon>Smallanthus</taxon>
    </lineage>
</organism>
<keyword evidence="2" id="KW-1185">Reference proteome</keyword>
<evidence type="ECO:0000313" key="2">
    <source>
        <dbReference type="Proteomes" id="UP001056120"/>
    </source>
</evidence>